<proteinExistence type="predicted"/>
<keyword evidence="3" id="KW-1185">Reference proteome</keyword>
<accession>A0ABV6YT51</accession>
<evidence type="ECO:0000313" key="3">
    <source>
        <dbReference type="Proteomes" id="UP001594351"/>
    </source>
</evidence>
<gene>
    <name evidence="2" type="ORF">ACFL27_04175</name>
</gene>
<name>A0ABV6YT51_UNCC1</name>
<dbReference type="InterPro" id="IPR037914">
    <property type="entry name" value="SpoVT-AbrB_sf"/>
</dbReference>
<dbReference type="InterPro" id="IPR007159">
    <property type="entry name" value="SpoVT-AbrB_dom"/>
</dbReference>
<dbReference type="GO" id="GO:0003677">
    <property type="term" value="F:DNA binding"/>
    <property type="evidence" value="ECO:0007669"/>
    <property type="project" value="UniProtKB-KW"/>
</dbReference>
<reference evidence="2 3" key="1">
    <citation type="submission" date="2024-09" db="EMBL/GenBank/DDBJ databases">
        <title>Laminarin stimulates single cell rates of sulfate reduction while oxygen inhibits transcriptomic activity in coastal marine sediment.</title>
        <authorList>
            <person name="Lindsay M."/>
            <person name="Orcutt B."/>
            <person name="Emerson D."/>
            <person name="Stepanauskas R."/>
            <person name="D'Angelo T."/>
        </authorList>
    </citation>
    <scope>NUCLEOTIDE SEQUENCE [LARGE SCALE GENOMIC DNA]</scope>
    <source>
        <strain evidence="2">SAG AM-311-K15</strain>
    </source>
</reference>
<dbReference type="Pfam" id="PF04014">
    <property type="entry name" value="MazE_antitoxin"/>
    <property type="match status" value="1"/>
</dbReference>
<evidence type="ECO:0000259" key="1">
    <source>
        <dbReference type="SMART" id="SM00966"/>
    </source>
</evidence>
<comment type="caution">
    <text evidence="2">The sequence shown here is derived from an EMBL/GenBank/DDBJ whole genome shotgun (WGS) entry which is preliminary data.</text>
</comment>
<organism evidence="2 3">
    <name type="scientific">candidate division CSSED10-310 bacterium</name>
    <dbReference type="NCBI Taxonomy" id="2855610"/>
    <lineage>
        <taxon>Bacteria</taxon>
        <taxon>Bacteria division CSSED10-310</taxon>
    </lineage>
</organism>
<dbReference type="NCBIfam" id="TIGR01439">
    <property type="entry name" value="lp_hng_hel_AbrB"/>
    <property type="match status" value="1"/>
</dbReference>
<keyword evidence="2" id="KW-0238">DNA-binding</keyword>
<evidence type="ECO:0000313" key="2">
    <source>
        <dbReference type="EMBL" id="MFC1849387.1"/>
    </source>
</evidence>
<feature type="domain" description="SpoVT-AbrB" evidence="1">
    <location>
        <begin position="3"/>
        <end position="48"/>
    </location>
</feature>
<dbReference type="EMBL" id="JBHPBY010000036">
    <property type="protein sequence ID" value="MFC1849387.1"/>
    <property type="molecule type" value="Genomic_DNA"/>
</dbReference>
<dbReference type="SMART" id="SM00966">
    <property type="entry name" value="SpoVT_AbrB"/>
    <property type="match status" value="1"/>
</dbReference>
<protein>
    <submittedName>
        <fullName evidence="2">AbrB/MazE/SpoVT family DNA-binding domain-containing protein</fullName>
    </submittedName>
</protein>
<dbReference type="Gene3D" id="2.10.260.10">
    <property type="match status" value="1"/>
</dbReference>
<dbReference type="SUPFAM" id="SSF89447">
    <property type="entry name" value="AbrB/MazE/MraZ-like"/>
    <property type="match status" value="1"/>
</dbReference>
<sequence>MESVITRKGQVVIPAILRKKYKIEAGMRIQWIDNGRTIQLIPIPHDPIAALKGCSEGEKLFDLLIKSRNEDLDRE</sequence>
<dbReference type="Proteomes" id="UP001594351">
    <property type="component" value="Unassembled WGS sequence"/>
</dbReference>